<feature type="transmembrane region" description="Helical" evidence="1">
    <location>
        <begin position="45"/>
        <end position="64"/>
    </location>
</feature>
<comment type="caution">
    <text evidence="2">The sequence shown here is derived from an EMBL/GenBank/DDBJ whole genome shotgun (WGS) entry which is preliminary data.</text>
</comment>
<name>A0ABS9HN78_9GAMM</name>
<organism evidence="2 3">
    <name type="scientific">Marilutibacter chinensis</name>
    <dbReference type="NCBI Taxonomy" id="2912247"/>
    <lineage>
        <taxon>Bacteria</taxon>
        <taxon>Pseudomonadati</taxon>
        <taxon>Pseudomonadota</taxon>
        <taxon>Gammaproteobacteria</taxon>
        <taxon>Lysobacterales</taxon>
        <taxon>Lysobacteraceae</taxon>
        <taxon>Marilutibacter</taxon>
    </lineage>
</organism>
<protein>
    <submittedName>
        <fullName evidence="2">Uncharacterized protein</fullName>
    </submittedName>
</protein>
<accession>A0ABS9HN78</accession>
<dbReference type="RefSeq" id="WP_237052837.1">
    <property type="nucleotide sequence ID" value="NZ_JAKJPO010000001.1"/>
</dbReference>
<proteinExistence type="predicted"/>
<evidence type="ECO:0000256" key="1">
    <source>
        <dbReference type="SAM" id="Phobius"/>
    </source>
</evidence>
<gene>
    <name evidence="2" type="ORF">L3V18_01435</name>
</gene>
<keyword evidence="1" id="KW-1133">Transmembrane helix</keyword>
<feature type="transmembrane region" description="Helical" evidence="1">
    <location>
        <begin position="12"/>
        <end position="33"/>
    </location>
</feature>
<keyword evidence="3" id="KW-1185">Reference proteome</keyword>
<sequence>MKAERWQRGLKWILLATVLGSILHYADNLLFFAEYPEPPWINRSMIDAFWFLMTPLAWLGYRLIRVGSRNAGVLVLMGYVGCNLLVLGHYRFAPMCSIAPRINVFIWLEAGLAACLQVYLILPYIRKSTA</sequence>
<dbReference type="Proteomes" id="UP001430796">
    <property type="component" value="Unassembled WGS sequence"/>
</dbReference>
<feature type="transmembrane region" description="Helical" evidence="1">
    <location>
        <begin position="104"/>
        <end position="125"/>
    </location>
</feature>
<reference evidence="2" key="2">
    <citation type="submission" date="2022-01" db="EMBL/GenBank/DDBJ databases">
        <authorList>
            <person name="Zhou L.Y."/>
        </authorList>
    </citation>
    <scope>NUCLEOTIDE SEQUENCE</scope>
    <source>
        <strain evidence="2">TLK-CK17</strain>
    </source>
</reference>
<keyword evidence="1" id="KW-0812">Transmembrane</keyword>
<feature type="transmembrane region" description="Helical" evidence="1">
    <location>
        <begin position="71"/>
        <end position="92"/>
    </location>
</feature>
<evidence type="ECO:0000313" key="2">
    <source>
        <dbReference type="EMBL" id="MCF7220456.1"/>
    </source>
</evidence>
<reference evidence="2" key="1">
    <citation type="submission" date="2022-01" db="EMBL/GenBank/DDBJ databases">
        <title>Lysobacter chinensis sp. nov., a bacterium isolated from cow dung compost.</title>
        <authorList>
            <person name="Liu Y."/>
        </authorList>
    </citation>
    <scope>NUCLEOTIDE SEQUENCE</scope>
    <source>
        <strain evidence="2">TLK-CK17</strain>
    </source>
</reference>
<dbReference type="EMBL" id="JAKJPO010000001">
    <property type="protein sequence ID" value="MCF7220456.1"/>
    <property type="molecule type" value="Genomic_DNA"/>
</dbReference>
<keyword evidence="1" id="KW-0472">Membrane</keyword>
<evidence type="ECO:0000313" key="3">
    <source>
        <dbReference type="Proteomes" id="UP001430796"/>
    </source>
</evidence>